<dbReference type="SUPFAM" id="SSF55961">
    <property type="entry name" value="Bet v1-like"/>
    <property type="match status" value="1"/>
</dbReference>
<gene>
    <name evidence="1" type="ORF">FEM21_23780</name>
</gene>
<name>A0A066WKR6_9FLAO</name>
<comment type="caution">
    <text evidence="1">The sequence shown here is derived from an EMBL/GenBank/DDBJ whole genome shotgun (WGS) entry which is preliminary data.</text>
</comment>
<keyword evidence="2" id="KW-1185">Reference proteome</keyword>
<dbReference type="PATRIC" id="fig|1492738.3.peg.2365"/>
<dbReference type="OrthoDB" id="9807923at2"/>
<organism evidence="1 2">
    <name type="scientific">Flavobacterium seoulense</name>
    <dbReference type="NCBI Taxonomy" id="1492738"/>
    <lineage>
        <taxon>Bacteria</taxon>
        <taxon>Pseudomonadati</taxon>
        <taxon>Bacteroidota</taxon>
        <taxon>Flavobacteriia</taxon>
        <taxon>Flavobacteriales</taxon>
        <taxon>Flavobacteriaceae</taxon>
        <taxon>Flavobacterium</taxon>
    </lineage>
</organism>
<reference evidence="1 2" key="1">
    <citation type="submission" date="2014-05" db="EMBL/GenBank/DDBJ databases">
        <title>Genome Sequence of Flavobacterium sp. EM1321.</title>
        <authorList>
            <person name="Shin S.-K."/>
            <person name="Yi H."/>
        </authorList>
    </citation>
    <scope>NUCLEOTIDE SEQUENCE [LARGE SCALE GENOMIC DNA]</scope>
    <source>
        <strain evidence="1 2">EM1321</strain>
    </source>
</reference>
<evidence type="ECO:0008006" key="3">
    <source>
        <dbReference type="Google" id="ProtNLM"/>
    </source>
</evidence>
<evidence type="ECO:0000313" key="1">
    <source>
        <dbReference type="EMBL" id="KDN54416.1"/>
    </source>
</evidence>
<protein>
    <recommendedName>
        <fullName evidence="3">Polyketide cyclase</fullName>
    </recommendedName>
</protein>
<dbReference type="RefSeq" id="WP_035660596.1">
    <property type="nucleotide sequence ID" value="NZ_JNCA01000022.1"/>
</dbReference>
<evidence type="ECO:0000313" key="2">
    <source>
        <dbReference type="Proteomes" id="UP000027064"/>
    </source>
</evidence>
<dbReference type="CDD" id="cd07818">
    <property type="entry name" value="SRPBCC_1"/>
    <property type="match status" value="1"/>
</dbReference>
<dbReference type="AlphaFoldDB" id="A0A066WKR6"/>
<dbReference type="STRING" id="1492738.FEM21_23780"/>
<accession>A0A066WKR6</accession>
<sequence>MKIVKRIIIGFLAFIALLLVVALFIPNDYTVSVSTTINQPKTVVFDYVKLIKNQEKYSVWVMQDPNIVMNYTGVDGTVGFKAAWNSKDDNVGEGSQQIIAISDDRIDLDLHFERPMKGDDKAATIVESISANQTKVTNEFYGHSSYPLNLMSVIGKKFITDAQTQNLANLKKILEE</sequence>
<proteinExistence type="predicted"/>
<dbReference type="eggNOG" id="COG1670">
    <property type="taxonomic scope" value="Bacteria"/>
</dbReference>
<dbReference type="Proteomes" id="UP000027064">
    <property type="component" value="Unassembled WGS sequence"/>
</dbReference>
<dbReference type="EMBL" id="JNCA01000022">
    <property type="protein sequence ID" value="KDN54416.1"/>
    <property type="molecule type" value="Genomic_DNA"/>
</dbReference>